<evidence type="ECO:0000256" key="4">
    <source>
        <dbReference type="ARBA" id="ARBA00023163"/>
    </source>
</evidence>
<dbReference type="InterPro" id="IPR009057">
    <property type="entry name" value="Homeodomain-like_sf"/>
</dbReference>
<keyword evidence="1" id="KW-0678">Repressor</keyword>
<dbReference type="AlphaFoldDB" id="A0A1G9ANF4"/>
<keyword evidence="8" id="KW-1185">Reference proteome</keyword>
<dbReference type="STRING" id="407036.SAMN05216243_2625"/>
<dbReference type="InterPro" id="IPR050624">
    <property type="entry name" value="HTH-type_Tx_Regulator"/>
</dbReference>
<dbReference type="SUPFAM" id="SSF46689">
    <property type="entry name" value="Homeodomain-like"/>
    <property type="match status" value="1"/>
</dbReference>
<keyword evidence="4" id="KW-0804">Transcription</keyword>
<keyword evidence="2" id="KW-0805">Transcription regulation</keyword>
<evidence type="ECO:0000256" key="5">
    <source>
        <dbReference type="PROSITE-ProRule" id="PRU00335"/>
    </source>
</evidence>
<evidence type="ECO:0000313" key="7">
    <source>
        <dbReference type="EMBL" id="SDK28761.1"/>
    </source>
</evidence>
<gene>
    <name evidence="7" type="ORF">SAMN05216243_2625</name>
</gene>
<dbReference type="InterPro" id="IPR023772">
    <property type="entry name" value="DNA-bd_HTH_TetR-type_CS"/>
</dbReference>
<feature type="domain" description="HTH tetR-type" evidence="6">
    <location>
        <begin position="2"/>
        <end position="62"/>
    </location>
</feature>
<dbReference type="Proteomes" id="UP000198694">
    <property type="component" value="Unassembled WGS sequence"/>
</dbReference>
<name>A0A1G9ANF4_9BACI</name>
<proteinExistence type="predicted"/>
<dbReference type="PROSITE" id="PS50977">
    <property type="entry name" value="HTH_TETR_2"/>
    <property type="match status" value="1"/>
</dbReference>
<evidence type="ECO:0000313" key="8">
    <source>
        <dbReference type="Proteomes" id="UP000198694"/>
    </source>
</evidence>
<sequence length="290" mass="34022">MNEKRKQILEAAIKYFSKKGYFSTSMQEIAEDCGVSKGSLYKYFDSKEDVLIQVFEYNHEKMFERARGIHLDQTLSPYETFKKTIIIELEGMLENRDFFNILYKTLPKENNKQIVALIKRTRAAMLSWHKHLLFQAYGSKPEPFIWDIVMTFQGMIKEFIQLTVQERKPVELESIAEYIVRSLDAIIERNVGAEPVLSSEIMREYEEFDLGWKPLGRTEQARLLLTQLKEQLTIVALTNQDKDEMNAAIDLIDHELCKDQPREFLVHALLAYLKKNQELSDRIKQIESLV</sequence>
<dbReference type="RefSeq" id="WP_175559348.1">
    <property type="nucleotide sequence ID" value="NZ_FNFL01000004.1"/>
</dbReference>
<dbReference type="GO" id="GO:0003677">
    <property type="term" value="F:DNA binding"/>
    <property type="evidence" value="ECO:0007669"/>
    <property type="project" value="UniProtKB-UniRule"/>
</dbReference>
<keyword evidence="3 5" id="KW-0238">DNA-binding</keyword>
<dbReference type="PRINTS" id="PR00455">
    <property type="entry name" value="HTHTETR"/>
</dbReference>
<dbReference type="PANTHER" id="PTHR43479:SF22">
    <property type="entry name" value="TRANSCRIPTIONAL REGULATOR, TETR FAMILY"/>
    <property type="match status" value="1"/>
</dbReference>
<evidence type="ECO:0000259" key="6">
    <source>
        <dbReference type="PROSITE" id="PS50977"/>
    </source>
</evidence>
<feature type="DNA-binding region" description="H-T-H motif" evidence="5">
    <location>
        <begin position="25"/>
        <end position="44"/>
    </location>
</feature>
<dbReference type="FunFam" id="1.10.10.60:FF:000141">
    <property type="entry name" value="TetR family transcriptional regulator"/>
    <property type="match status" value="1"/>
</dbReference>
<dbReference type="EMBL" id="FNFL01000004">
    <property type="protein sequence ID" value="SDK28761.1"/>
    <property type="molecule type" value="Genomic_DNA"/>
</dbReference>
<organism evidence="7 8">
    <name type="scientific">Sediminibacillus albus</name>
    <dbReference type="NCBI Taxonomy" id="407036"/>
    <lineage>
        <taxon>Bacteria</taxon>
        <taxon>Bacillati</taxon>
        <taxon>Bacillota</taxon>
        <taxon>Bacilli</taxon>
        <taxon>Bacillales</taxon>
        <taxon>Bacillaceae</taxon>
        <taxon>Sediminibacillus</taxon>
    </lineage>
</organism>
<dbReference type="GO" id="GO:0045892">
    <property type="term" value="P:negative regulation of DNA-templated transcription"/>
    <property type="evidence" value="ECO:0007669"/>
    <property type="project" value="UniProtKB-ARBA"/>
</dbReference>
<evidence type="ECO:0000256" key="1">
    <source>
        <dbReference type="ARBA" id="ARBA00022491"/>
    </source>
</evidence>
<dbReference type="InterPro" id="IPR001647">
    <property type="entry name" value="HTH_TetR"/>
</dbReference>
<reference evidence="7 8" key="1">
    <citation type="submission" date="2016-10" db="EMBL/GenBank/DDBJ databases">
        <authorList>
            <person name="de Groot N.N."/>
        </authorList>
    </citation>
    <scope>NUCLEOTIDE SEQUENCE [LARGE SCALE GENOMIC DNA]</scope>
    <source>
        <strain evidence="7 8">CGMCC 1.6502</strain>
    </source>
</reference>
<evidence type="ECO:0000256" key="3">
    <source>
        <dbReference type="ARBA" id="ARBA00023125"/>
    </source>
</evidence>
<dbReference type="Pfam" id="PF00440">
    <property type="entry name" value="TetR_N"/>
    <property type="match status" value="1"/>
</dbReference>
<dbReference type="PROSITE" id="PS01081">
    <property type="entry name" value="HTH_TETR_1"/>
    <property type="match status" value="1"/>
</dbReference>
<evidence type="ECO:0000256" key="2">
    <source>
        <dbReference type="ARBA" id="ARBA00023015"/>
    </source>
</evidence>
<dbReference type="Gene3D" id="1.10.357.10">
    <property type="entry name" value="Tetracycline Repressor, domain 2"/>
    <property type="match status" value="1"/>
</dbReference>
<accession>A0A1G9ANF4</accession>
<protein>
    <submittedName>
        <fullName evidence="7">DNA-binding transcriptional regulator, AcrR family</fullName>
    </submittedName>
</protein>
<dbReference type="PANTHER" id="PTHR43479">
    <property type="entry name" value="ACREF/ENVCD OPERON REPRESSOR-RELATED"/>
    <property type="match status" value="1"/>
</dbReference>